<comment type="caution">
    <text evidence="2">The sequence shown here is derived from an EMBL/GenBank/DDBJ whole genome shotgun (WGS) entry which is preliminary data.</text>
</comment>
<dbReference type="SUPFAM" id="SSF49478">
    <property type="entry name" value="Cna protein B-type domain"/>
    <property type="match status" value="1"/>
</dbReference>
<evidence type="ECO:0000259" key="1">
    <source>
        <dbReference type="Pfam" id="PF20598"/>
    </source>
</evidence>
<dbReference type="Proteomes" id="UP000078407">
    <property type="component" value="Unassembled WGS sequence"/>
</dbReference>
<name>A0ABX2W7J5_9ENTR</name>
<dbReference type="EMBL" id="LXEQ01000042">
    <property type="protein sequence ID" value="OAT27016.1"/>
    <property type="molecule type" value="Genomic_DNA"/>
</dbReference>
<organism evidence="2 3">
    <name type="scientific">Buttiauxella ferragutiae ATCC 51602</name>
    <dbReference type="NCBI Taxonomy" id="1354252"/>
    <lineage>
        <taxon>Bacteria</taxon>
        <taxon>Pseudomonadati</taxon>
        <taxon>Pseudomonadota</taxon>
        <taxon>Gammaproteobacteria</taxon>
        <taxon>Enterobacterales</taxon>
        <taxon>Enterobacteriaceae</taxon>
        <taxon>Buttiauxella</taxon>
    </lineage>
</organism>
<evidence type="ECO:0000313" key="3">
    <source>
        <dbReference type="Proteomes" id="UP000078407"/>
    </source>
</evidence>
<dbReference type="Gene3D" id="2.60.40.10">
    <property type="entry name" value="Immunoglobulins"/>
    <property type="match status" value="1"/>
</dbReference>
<gene>
    <name evidence="2" type="ORF">M976_02546</name>
</gene>
<reference evidence="2 3" key="1">
    <citation type="submission" date="2016-04" db="EMBL/GenBank/DDBJ databases">
        <title>ATOL: Assembling a taxonomically balanced genome-scale reconstruction of the evolutionary history of the Enterobacteriaceae.</title>
        <authorList>
            <person name="Plunkett G.III."/>
            <person name="Neeno-Eckwall E.C."/>
            <person name="Glasner J.D."/>
            <person name="Perna N.T."/>
        </authorList>
    </citation>
    <scope>NUCLEOTIDE SEQUENCE [LARGE SCALE GENOMIC DNA]</scope>
    <source>
        <strain evidence="2 3">ATCC 51602</strain>
    </source>
</reference>
<dbReference type="InterPro" id="IPR013783">
    <property type="entry name" value="Ig-like_fold"/>
</dbReference>
<keyword evidence="3" id="KW-1185">Reference proteome</keyword>
<feature type="domain" description="DUF6795" evidence="1">
    <location>
        <begin position="37"/>
        <end position="136"/>
    </location>
</feature>
<dbReference type="RefSeq" id="WP_064545349.1">
    <property type="nucleotide sequence ID" value="NZ_LXEQ01000042.1"/>
</dbReference>
<evidence type="ECO:0000313" key="2">
    <source>
        <dbReference type="EMBL" id="OAT27016.1"/>
    </source>
</evidence>
<proteinExistence type="predicted"/>
<sequence>MSNNRAPVFKVLSLMIVLAAATFLNGCVYHDYNSPHIEGVLTRQGQPLANVNVSLANSAQIMQTTTTDSKGYFSLAPKGEWNVFIPIGPQDRFTRWSVIIEQGSETLTGYQDSGIGGVFSGYSSNDRVSLNCDLSQANIKTDKSEVHYFCKVQTRE</sequence>
<accession>A0ABX2W7J5</accession>
<protein>
    <submittedName>
        <fullName evidence="2">Lipoprotein</fullName>
    </submittedName>
</protein>
<dbReference type="InterPro" id="IPR046474">
    <property type="entry name" value="DUF6795"/>
</dbReference>
<dbReference type="Pfam" id="PF20598">
    <property type="entry name" value="DUF6795"/>
    <property type="match status" value="1"/>
</dbReference>
<keyword evidence="2" id="KW-0449">Lipoprotein</keyword>